<organism evidence="1 2">
    <name type="scientific">Mucilaginibacter gossypii</name>
    <dbReference type="NCBI Taxonomy" id="551996"/>
    <lineage>
        <taxon>Bacteria</taxon>
        <taxon>Pseudomonadati</taxon>
        <taxon>Bacteroidota</taxon>
        <taxon>Sphingobacteriia</taxon>
        <taxon>Sphingobacteriales</taxon>
        <taxon>Sphingobacteriaceae</taxon>
        <taxon>Mucilaginibacter</taxon>
    </lineage>
</organism>
<gene>
    <name evidence="1" type="ORF">SAMN05192573_12822</name>
</gene>
<dbReference type="Pfam" id="PF00805">
    <property type="entry name" value="Pentapeptide"/>
    <property type="match status" value="1"/>
</dbReference>
<dbReference type="EMBL" id="FNCG01000028">
    <property type="protein sequence ID" value="SDI69358.1"/>
    <property type="molecule type" value="Genomic_DNA"/>
</dbReference>
<protein>
    <submittedName>
        <fullName evidence="1">Pentapeptide repeat-containing protein</fullName>
    </submittedName>
</protein>
<dbReference type="STRING" id="551996.SAMN05192573_12822"/>
<dbReference type="AlphaFoldDB" id="A0A1G8MMW8"/>
<dbReference type="RefSeq" id="WP_091176006.1">
    <property type="nucleotide sequence ID" value="NZ_CP071878.2"/>
</dbReference>
<dbReference type="Proteomes" id="UP000199705">
    <property type="component" value="Unassembled WGS sequence"/>
</dbReference>
<dbReference type="Gene3D" id="2.160.20.80">
    <property type="entry name" value="E3 ubiquitin-protein ligase SopA"/>
    <property type="match status" value="1"/>
</dbReference>
<dbReference type="InterPro" id="IPR001646">
    <property type="entry name" value="5peptide_repeat"/>
</dbReference>
<name>A0A1G8MMW8_9SPHI</name>
<evidence type="ECO:0000313" key="1">
    <source>
        <dbReference type="EMBL" id="SDI69358.1"/>
    </source>
</evidence>
<keyword evidence="2" id="KW-1185">Reference proteome</keyword>
<proteinExistence type="predicted"/>
<reference evidence="2" key="1">
    <citation type="submission" date="2016-10" db="EMBL/GenBank/DDBJ databases">
        <authorList>
            <person name="Varghese N."/>
            <person name="Submissions S."/>
        </authorList>
    </citation>
    <scope>NUCLEOTIDE SEQUENCE [LARGE SCALE GENOMIC DNA]</scope>
    <source>
        <strain evidence="2">Gh-67</strain>
    </source>
</reference>
<evidence type="ECO:0000313" key="2">
    <source>
        <dbReference type="Proteomes" id="UP000199705"/>
    </source>
</evidence>
<sequence>MENSANNNPEIIVIKETQKVLDVKCALLNGSSFEQMMMNNASFKDVCITGLKIEDANLSDLEIKYAQLGGAYIHDIGMPPEGHPAYDPAAKQRPLKFENCDLQGSTITDCNLSGVDITDCDLNGMKINGIDVDELLRAYQKQGI</sequence>
<dbReference type="SUPFAM" id="SSF141571">
    <property type="entry name" value="Pentapeptide repeat-like"/>
    <property type="match status" value="1"/>
</dbReference>
<accession>A0A1G8MMW8</accession>